<evidence type="ECO:0000256" key="2">
    <source>
        <dbReference type="ARBA" id="ARBA00008974"/>
    </source>
</evidence>
<dbReference type="Proteomes" id="UP000317909">
    <property type="component" value="Chromosome"/>
</dbReference>
<keyword evidence="5 6" id="KW-0472">Membrane</keyword>
<keyword evidence="3 6" id="KW-0812">Transmembrane</keyword>
<dbReference type="Pfam" id="PF02133">
    <property type="entry name" value="Transp_cyt_pur"/>
    <property type="match status" value="1"/>
</dbReference>
<feature type="transmembrane region" description="Helical" evidence="6">
    <location>
        <begin position="249"/>
        <end position="269"/>
    </location>
</feature>
<name>A0A517TWF3_9BACT</name>
<dbReference type="KEGG" id="llh:I41_18800"/>
<evidence type="ECO:0000256" key="4">
    <source>
        <dbReference type="ARBA" id="ARBA00022989"/>
    </source>
</evidence>
<comment type="similarity">
    <text evidence="2">Belongs to the purine-cytosine permease (2.A.39) family.</text>
</comment>
<evidence type="ECO:0000313" key="7">
    <source>
        <dbReference type="EMBL" id="QDT72698.1"/>
    </source>
</evidence>
<feature type="transmembrane region" description="Helical" evidence="6">
    <location>
        <begin position="409"/>
        <end position="430"/>
    </location>
</feature>
<evidence type="ECO:0000256" key="5">
    <source>
        <dbReference type="ARBA" id="ARBA00023136"/>
    </source>
</evidence>
<dbReference type="AlphaFoldDB" id="A0A517TWF3"/>
<dbReference type="PANTHER" id="PTHR30618:SF0">
    <property type="entry name" value="PURINE-URACIL PERMEASE NCS1"/>
    <property type="match status" value="1"/>
</dbReference>
<dbReference type="RefSeq" id="WP_210421136.1">
    <property type="nucleotide sequence ID" value="NZ_CP036339.1"/>
</dbReference>
<evidence type="ECO:0000256" key="1">
    <source>
        <dbReference type="ARBA" id="ARBA00004141"/>
    </source>
</evidence>
<gene>
    <name evidence="7" type="primary">pucI</name>
    <name evidence="7" type="ORF">I41_18800</name>
</gene>
<protein>
    <submittedName>
        <fullName evidence="7">Putative allantoin permease</fullName>
    </submittedName>
</protein>
<accession>A0A517TWF3</accession>
<dbReference type="PANTHER" id="PTHR30618">
    <property type="entry name" value="NCS1 FAMILY PURINE/PYRIMIDINE TRANSPORTER"/>
    <property type="match status" value="1"/>
</dbReference>
<dbReference type="InterPro" id="IPR001248">
    <property type="entry name" value="Pur-cyt_permease"/>
</dbReference>
<dbReference type="Gene3D" id="1.10.4160.10">
    <property type="entry name" value="Hydantoin permease"/>
    <property type="match status" value="1"/>
</dbReference>
<dbReference type="GO" id="GO:0005886">
    <property type="term" value="C:plasma membrane"/>
    <property type="evidence" value="ECO:0007669"/>
    <property type="project" value="TreeGrafter"/>
</dbReference>
<feature type="transmembrane region" description="Helical" evidence="6">
    <location>
        <begin position="209"/>
        <end position="229"/>
    </location>
</feature>
<proteinExistence type="inferred from homology"/>
<keyword evidence="8" id="KW-1185">Reference proteome</keyword>
<dbReference type="GO" id="GO:0015205">
    <property type="term" value="F:nucleobase transmembrane transporter activity"/>
    <property type="evidence" value="ECO:0007669"/>
    <property type="project" value="TreeGrafter"/>
</dbReference>
<evidence type="ECO:0000256" key="3">
    <source>
        <dbReference type="ARBA" id="ARBA00022692"/>
    </source>
</evidence>
<feature type="transmembrane region" description="Helical" evidence="6">
    <location>
        <begin position="176"/>
        <end position="197"/>
    </location>
</feature>
<feature type="transmembrane region" description="Helical" evidence="6">
    <location>
        <begin position="451"/>
        <end position="481"/>
    </location>
</feature>
<feature type="transmembrane region" description="Helical" evidence="6">
    <location>
        <begin position="112"/>
        <end position="134"/>
    </location>
</feature>
<feature type="transmembrane region" description="Helical" evidence="6">
    <location>
        <begin position="290"/>
        <end position="314"/>
    </location>
</feature>
<organism evidence="7 8">
    <name type="scientific">Lacipirellula limnantheis</name>
    <dbReference type="NCBI Taxonomy" id="2528024"/>
    <lineage>
        <taxon>Bacteria</taxon>
        <taxon>Pseudomonadati</taxon>
        <taxon>Planctomycetota</taxon>
        <taxon>Planctomycetia</taxon>
        <taxon>Pirellulales</taxon>
        <taxon>Lacipirellulaceae</taxon>
        <taxon>Lacipirellula</taxon>
    </lineage>
</organism>
<dbReference type="CDD" id="cd11485">
    <property type="entry name" value="SLC-NCS1sbd_YbbW-like"/>
    <property type="match status" value="1"/>
</dbReference>
<evidence type="ECO:0000256" key="6">
    <source>
        <dbReference type="SAM" id="Phobius"/>
    </source>
</evidence>
<feature type="transmembrane region" description="Helical" evidence="6">
    <location>
        <begin position="339"/>
        <end position="359"/>
    </location>
</feature>
<feature type="transmembrane region" description="Helical" evidence="6">
    <location>
        <begin position="380"/>
        <end position="397"/>
    </location>
</feature>
<keyword evidence="4 6" id="KW-1133">Transmembrane helix</keyword>
<feature type="transmembrane region" description="Helical" evidence="6">
    <location>
        <begin position="72"/>
        <end position="92"/>
    </location>
</feature>
<feature type="transmembrane region" description="Helical" evidence="6">
    <location>
        <begin position="45"/>
        <end position="66"/>
    </location>
</feature>
<reference evidence="7 8" key="1">
    <citation type="submission" date="2019-02" db="EMBL/GenBank/DDBJ databases">
        <title>Deep-cultivation of Planctomycetes and their phenomic and genomic characterization uncovers novel biology.</title>
        <authorList>
            <person name="Wiegand S."/>
            <person name="Jogler M."/>
            <person name="Boedeker C."/>
            <person name="Pinto D."/>
            <person name="Vollmers J."/>
            <person name="Rivas-Marin E."/>
            <person name="Kohn T."/>
            <person name="Peeters S.H."/>
            <person name="Heuer A."/>
            <person name="Rast P."/>
            <person name="Oberbeckmann S."/>
            <person name="Bunk B."/>
            <person name="Jeske O."/>
            <person name="Meyerdierks A."/>
            <person name="Storesund J.E."/>
            <person name="Kallscheuer N."/>
            <person name="Luecker S."/>
            <person name="Lage O.M."/>
            <person name="Pohl T."/>
            <person name="Merkel B.J."/>
            <person name="Hornburger P."/>
            <person name="Mueller R.-W."/>
            <person name="Bruemmer F."/>
            <person name="Labrenz M."/>
            <person name="Spormann A.M."/>
            <person name="Op den Camp H."/>
            <person name="Overmann J."/>
            <person name="Amann R."/>
            <person name="Jetten M.S.M."/>
            <person name="Mascher T."/>
            <person name="Medema M.H."/>
            <person name="Devos D.P."/>
            <person name="Kaster A.-K."/>
            <person name="Ovreas L."/>
            <person name="Rohde M."/>
            <person name="Galperin M.Y."/>
            <person name="Jogler C."/>
        </authorList>
    </citation>
    <scope>NUCLEOTIDE SEQUENCE [LARGE SCALE GENOMIC DNA]</scope>
    <source>
        <strain evidence="7 8">I41</strain>
    </source>
</reference>
<sequence>MPAPPSQTMIDGLVEANVDLSSSPYYSHDMAPTTRAERRWGMKDIAVLWISMSACIPTYMLASSLIDGGMDWRQAVLTVFLGNVIVLIPMVLNAHAGTKYGIPFPVYCRASFGILGANVPALLRALVACGWFGIQTWIGGEAIYTLLKEFFPAWGELPLLFADSNDPASTGLGINGAQLVCFLAFWLVNMFVIYKGIDSIRLLLNVKAPLLIVLGLALLAWAYSTAGGFGEMLTRPSQFVEGGPKAGKFWSFFVLALTGNVSFWATLALNIPDFSRYARSQRDQMLGQALGLPTTMGLYSFIGVAVTSAAMVIYKNLPAEQAKKLWDPVFLLSLFENRAVLIVAMASLAIATLATNIAANVVSPANDFAHMWPRMISFRVGGFITGLIGILIQPWHLVANGDVYIGKWLVGYSLLLGAVGGVLIADYVALRRMQLDLAGLYRKAGPYWYVSGINPIALAALLVGMSLCIPGFLATIGKIYLAGDLRAPEGAETWPAIWGNLYNYAWFTSFGAAFVMYLGLMLTFGRKYLRR</sequence>
<comment type="subcellular location">
    <subcellularLocation>
        <location evidence="1">Membrane</location>
        <topology evidence="1">Multi-pass membrane protein</topology>
    </subcellularLocation>
</comment>
<evidence type="ECO:0000313" key="8">
    <source>
        <dbReference type="Proteomes" id="UP000317909"/>
    </source>
</evidence>
<dbReference type="EMBL" id="CP036339">
    <property type="protein sequence ID" value="QDT72698.1"/>
    <property type="molecule type" value="Genomic_DNA"/>
</dbReference>
<feature type="transmembrane region" description="Helical" evidence="6">
    <location>
        <begin position="501"/>
        <end position="524"/>
    </location>
</feature>
<dbReference type="InterPro" id="IPR045225">
    <property type="entry name" value="Uracil/uridine/allantoin_perm"/>
</dbReference>